<dbReference type="EMBL" id="JAKZBV010000001">
    <property type="protein sequence ID" value="MCH6471165.1"/>
    <property type="molecule type" value="Genomic_DNA"/>
</dbReference>
<dbReference type="InterPro" id="IPR037401">
    <property type="entry name" value="SnoaL-like"/>
</dbReference>
<organism evidence="2 3">
    <name type="scientific">Sinomonas terrae</name>
    <dbReference type="NCBI Taxonomy" id="2908838"/>
    <lineage>
        <taxon>Bacteria</taxon>
        <taxon>Bacillati</taxon>
        <taxon>Actinomycetota</taxon>
        <taxon>Actinomycetes</taxon>
        <taxon>Micrococcales</taxon>
        <taxon>Micrococcaceae</taxon>
        <taxon>Sinomonas</taxon>
    </lineage>
</organism>
<keyword evidence="3" id="KW-1185">Reference proteome</keyword>
<dbReference type="SUPFAM" id="SSF54427">
    <property type="entry name" value="NTF2-like"/>
    <property type="match status" value="1"/>
</dbReference>
<feature type="domain" description="SnoaL-like" evidence="1">
    <location>
        <begin position="9"/>
        <end position="119"/>
    </location>
</feature>
<dbReference type="Proteomes" id="UP001202922">
    <property type="component" value="Unassembled WGS sequence"/>
</dbReference>
<dbReference type="RefSeq" id="WP_241054774.1">
    <property type="nucleotide sequence ID" value="NZ_JAKZBV010000001.1"/>
</dbReference>
<dbReference type="PANTHER" id="PTHR38436">
    <property type="entry name" value="POLYKETIDE CYCLASE SNOAL-LIKE DOMAIN"/>
    <property type="match status" value="1"/>
</dbReference>
<evidence type="ECO:0000313" key="2">
    <source>
        <dbReference type="EMBL" id="MCH6471165.1"/>
    </source>
</evidence>
<dbReference type="Gene3D" id="3.10.450.50">
    <property type="match status" value="1"/>
</dbReference>
<dbReference type="PANTHER" id="PTHR38436:SF1">
    <property type="entry name" value="ESTER CYCLASE"/>
    <property type="match status" value="1"/>
</dbReference>
<proteinExistence type="predicted"/>
<comment type="caution">
    <text evidence="2">The sequence shown here is derived from an EMBL/GenBank/DDBJ whole genome shotgun (WGS) entry which is preliminary data.</text>
</comment>
<reference evidence="2 3" key="1">
    <citation type="submission" date="2022-03" db="EMBL/GenBank/DDBJ databases">
        <title>Sinomonas sp. isolated from a soil.</title>
        <authorList>
            <person name="Han J."/>
            <person name="Kim D.-U."/>
        </authorList>
    </citation>
    <scope>NUCLEOTIDE SEQUENCE [LARGE SCALE GENOMIC DNA]</scope>
    <source>
        <strain evidence="2 3">5-5</strain>
    </source>
</reference>
<evidence type="ECO:0000313" key="3">
    <source>
        <dbReference type="Proteomes" id="UP001202922"/>
    </source>
</evidence>
<dbReference type="InterPro" id="IPR009959">
    <property type="entry name" value="Cyclase_SnoaL-like"/>
</dbReference>
<name>A0ABS9U3J3_9MICC</name>
<accession>A0ABS9U3J3</accession>
<protein>
    <submittedName>
        <fullName evidence="2">Ester cyclase</fullName>
    </submittedName>
</protein>
<dbReference type="InterPro" id="IPR032710">
    <property type="entry name" value="NTF2-like_dom_sf"/>
</dbReference>
<evidence type="ECO:0000259" key="1">
    <source>
        <dbReference type="Pfam" id="PF12680"/>
    </source>
</evidence>
<dbReference type="Pfam" id="PF12680">
    <property type="entry name" value="SnoaL_2"/>
    <property type="match status" value="1"/>
</dbReference>
<gene>
    <name evidence="2" type="ORF">L0M17_14455</name>
</gene>
<sequence>MNSTKEAADRHVSAFNAKDLDRFVGNETEDIEFVIPGGIILHGRDQVRDYMRLLWEAFPDLTITEAYQVVSADTAVTESTFRGTHTGVLRTPQGDIPPTGNSVQGRQVAVQRVRDGQVCSEHLYFDQMDFLGALGLEAHA</sequence>